<sequence>MQDSHRKKMPTGIASLDPVLEGGVPPGSVILLLGDLGAGSYEFTYSSVVNILGLMKGSLPENLVAPQEIRYITFTRIKDDVRQEILHSFHITGLEELVEAIKFDDLSELYFDNSVVPNEWYSQSTVINRLQKRATQDSLLVQLANVVNNATPGGLIILDSITDIATQSTVPHCWINLAGFLRGLQRVAKQRGTTVYLLLSRGILESAQERELADIADAVLLFKWEESTGARRQRVMYFEKFRGVMPHLEEKDLVKFAVRISEAGGFEVSNIRVVI</sequence>
<name>L0HDI1_METFS</name>
<dbReference type="InParanoid" id="L0HDI1"/>
<keyword evidence="1" id="KW-0547">Nucleotide-binding</keyword>
<keyword evidence="4" id="KW-1185">Reference proteome</keyword>
<dbReference type="STRING" id="593750.Metfor_0299"/>
<dbReference type="Gene3D" id="3.40.50.300">
    <property type="entry name" value="P-loop containing nucleotide triphosphate hydrolases"/>
    <property type="match status" value="1"/>
</dbReference>
<organism evidence="3 4">
    <name type="scientific">Methanoregula formicica (strain DSM 22288 / NBRC 105244 / SMSP)</name>
    <dbReference type="NCBI Taxonomy" id="593750"/>
    <lineage>
        <taxon>Archaea</taxon>
        <taxon>Methanobacteriati</taxon>
        <taxon>Methanobacteriota</taxon>
        <taxon>Stenosarchaea group</taxon>
        <taxon>Methanomicrobia</taxon>
        <taxon>Methanomicrobiales</taxon>
        <taxon>Methanoregulaceae</taxon>
        <taxon>Methanoregula</taxon>
    </lineage>
</organism>
<dbReference type="GO" id="GO:0005524">
    <property type="term" value="F:ATP binding"/>
    <property type="evidence" value="ECO:0007669"/>
    <property type="project" value="UniProtKB-KW"/>
</dbReference>
<dbReference type="eggNOG" id="arCOG01172">
    <property type="taxonomic scope" value="Archaea"/>
</dbReference>
<protein>
    <submittedName>
        <fullName evidence="3">RecA-superfamily ATPase possibly involved in signal transduction</fullName>
    </submittedName>
</protein>
<dbReference type="EMBL" id="CP003167">
    <property type="protein sequence ID" value="AGB01378.1"/>
    <property type="molecule type" value="Genomic_DNA"/>
</dbReference>
<accession>L0HDI1</accession>
<dbReference type="InterPro" id="IPR027417">
    <property type="entry name" value="P-loop_NTPase"/>
</dbReference>
<keyword evidence="2" id="KW-0067">ATP-binding</keyword>
<evidence type="ECO:0000256" key="2">
    <source>
        <dbReference type="ARBA" id="ARBA00022840"/>
    </source>
</evidence>
<dbReference type="OrthoDB" id="337234at2157"/>
<dbReference type="PANTHER" id="PTHR43637">
    <property type="entry name" value="UPF0273 PROTEIN TM_0370"/>
    <property type="match status" value="1"/>
</dbReference>
<dbReference type="RefSeq" id="WP_015284342.1">
    <property type="nucleotide sequence ID" value="NC_019943.1"/>
</dbReference>
<evidence type="ECO:0000313" key="4">
    <source>
        <dbReference type="Proteomes" id="UP000010824"/>
    </source>
</evidence>
<proteinExistence type="predicted"/>
<gene>
    <name evidence="3" type="ordered locus">Metfor_0299</name>
</gene>
<dbReference type="KEGG" id="mfo:Metfor_0299"/>
<dbReference type="SUPFAM" id="SSF52540">
    <property type="entry name" value="P-loop containing nucleoside triphosphate hydrolases"/>
    <property type="match status" value="1"/>
</dbReference>
<evidence type="ECO:0000256" key="1">
    <source>
        <dbReference type="ARBA" id="ARBA00022741"/>
    </source>
</evidence>
<reference evidence="4" key="1">
    <citation type="submission" date="2011-12" db="EMBL/GenBank/DDBJ databases">
        <title>Complete sequence of Methanoregula formicicum SMSP.</title>
        <authorList>
            <person name="Lucas S."/>
            <person name="Han J."/>
            <person name="Lapidus A."/>
            <person name="Cheng J.-F."/>
            <person name="Goodwin L."/>
            <person name="Pitluck S."/>
            <person name="Peters L."/>
            <person name="Ovchinnikova G."/>
            <person name="Teshima H."/>
            <person name="Detter J.C."/>
            <person name="Han C."/>
            <person name="Tapia R."/>
            <person name="Land M."/>
            <person name="Hauser L."/>
            <person name="Kyrpides N."/>
            <person name="Ivanova N."/>
            <person name="Pagani I."/>
            <person name="Imachi H."/>
            <person name="Tamaki H."/>
            <person name="Sekiguchi Y."/>
            <person name="Kamagata Y."/>
            <person name="Cadillo-Quiroz H."/>
            <person name="Zinder S."/>
            <person name="Liu W.-T."/>
            <person name="Woyke T."/>
        </authorList>
    </citation>
    <scope>NUCLEOTIDE SEQUENCE [LARGE SCALE GENOMIC DNA]</scope>
    <source>
        <strain evidence="4">DSM 22288 / NBRC 105244 / SMSP</strain>
    </source>
</reference>
<dbReference type="HOGENOM" id="CLU_053639_1_0_2"/>
<dbReference type="PANTHER" id="PTHR43637:SF2">
    <property type="entry name" value="PROTEIN GVPD 1"/>
    <property type="match status" value="1"/>
</dbReference>
<reference evidence="3 4" key="2">
    <citation type="journal article" date="2014" name="Genome Announc.">
        <title>Complete Genome Sequence of Methanoregula formicica SMSPT, a Mesophilic Hydrogenotrophic Methanogen Isolated from a Methanogenic Upflow Anaerobic Sludge Blanket Reactor.</title>
        <authorList>
            <person name="Yamamoto K."/>
            <person name="Tamaki H."/>
            <person name="Cadillo-Quiroz H."/>
            <person name="Imachi H."/>
            <person name="Kyrpides N."/>
            <person name="Woyke T."/>
            <person name="Goodwin L."/>
            <person name="Zinder S.H."/>
            <person name="Kamagata Y."/>
            <person name="Liu W.T."/>
        </authorList>
    </citation>
    <scope>NUCLEOTIDE SEQUENCE [LARGE SCALE GENOMIC DNA]</scope>
    <source>
        <strain evidence="4">DSM 22288 / NBRC 105244 / SMSP</strain>
    </source>
</reference>
<dbReference type="Proteomes" id="UP000010824">
    <property type="component" value="Chromosome"/>
</dbReference>
<dbReference type="GeneID" id="14308972"/>
<dbReference type="AlphaFoldDB" id="L0HDI1"/>
<evidence type="ECO:0000313" key="3">
    <source>
        <dbReference type="EMBL" id="AGB01378.1"/>
    </source>
</evidence>